<name>A0A3B0VZL8_9ZZZZ</name>
<dbReference type="InterPro" id="IPR002541">
    <property type="entry name" value="Cyt_c_assembly"/>
</dbReference>
<dbReference type="InterPro" id="IPR017562">
    <property type="entry name" value="Cyt_c_biogenesis_CcsA"/>
</dbReference>
<evidence type="ECO:0000256" key="3">
    <source>
        <dbReference type="ARBA" id="ARBA00022748"/>
    </source>
</evidence>
<feature type="transmembrane region" description="Helical" evidence="6">
    <location>
        <begin position="230"/>
        <end position="248"/>
    </location>
</feature>
<dbReference type="AlphaFoldDB" id="A0A3B0VZL8"/>
<evidence type="ECO:0000256" key="4">
    <source>
        <dbReference type="ARBA" id="ARBA00022989"/>
    </source>
</evidence>
<evidence type="ECO:0000256" key="5">
    <source>
        <dbReference type="ARBA" id="ARBA00023136"/>
    </source>
</evidence>
<dbReference type="GO" id="GO:0005886">
    <property type="term" value="C:plasma membrane"/>
    <property type="evidence" value="ECO:0007669"/>
    <property type="project" value="TreeGrafter"/>
</dbReference>
<accession>A0A3B0VZL8</accession>
<proteinExistence type="predicted"/>
<dbReference type="Pfam" id="PF01578">
    <property type="entry name" value="Cytochrom_C_asm"/>
    <property type="match status" value="1"/>
</dbReference>
<evidence type="ECO:0000259" key="7">
    <source>
        <dbReference type="Pfam" id="PF01578"/>
    </source>
</evidence>
<keyword evidence="2 6" id="KW-0812">Transmembrane</keyword>
<dbReference type="PANTHER" id="PTHR30071:SF1">
    <property type="entry name" value="CYTOCHROME B_B6 PROTEIN-RELATED"/>
    <property type="match status" value="1"/>
</dbReference>
<dbReference type="GO" id="GO:0020037">
    <property type="term" value="F:heme binding"/>
    <property type="evidence" value="ECO:0007669"/>
    <property type="project" value="InterPro"/>
</dbReference>
<comment type="subcellular location">
    <subcellularLocation>
        <location evidence="1">Membrane</location>
        <topology evidence="1">Multi-pass membrane protein</topology>
    </subcellularLocation>
</comment>
<sequence length="287" mass="32249">MNSSQLLNFTTFAYLTASILYIAIFVFRAEKLGKLATLITLAAWLVQTGGIGLRWVESYQMGYGHAPLSNMYESLVFFAWAIAIIYLWLEWKFKTPLIGAFAIPFAFFSMAYASFSTQFGSEIKPLIPALQSNWLIGHVVTCFIGYASFAVACGLGIMYLLKDRHERNKKGKKSSGTSIIDNLPPLPIIDDAVHKTIIFGFVWLSTGIIAGAIWANEAWGTYWSWDPKETWSLITWFLYAAALHARLVRGWQGRRIAWIAVLGFISVIFTYYGVNFLLSGLHSYGSQ</sequence>
<evidence type="ECO:0000313" key="8">
    <source>
        <dbReference type="EMBL" id="VAW42439.1"/>
    </source>
</evidence>
<protein>
    <submittedName>
        <fullName evidence="8">Cytochrome c-type biogenesis protein CcsA/ResC</fullName>
    </submittedName>
</protein>
<evidence type="ECO:0000256" key="1">
    <source>
        <dbReference type="ARBA" id="ARBA00004141"/>
    </source>
</evidence>
<dbReference type="NCBIfam" id="TIGR03144">
    <property type="entry name" value="cytochr_II_ccsB"/>
    <property type="match status" value="1"/>
</dbReference>
<feature type="transmembrane region" description="Helical" evidence="6">
    <location>
        <begin position="71"/>
        <end position="89"/>
    </location>
</feature>
<keyword evidence="5 6" id="KW-0472">Membrane</keyword>
<feature type="transmembrane region" description="Helical" evidence="6">
    <location>
        <begin position="35"/>
        <end position="56"/>
    </location>
</feature>
<feature type="transmembrane region" description="Helical" evidence="6">
    <location>
        <begin position="96"/>
        <end position="115"/>
    </location>
</feature>
<gene>
    <name evidence="8" type="ORF">MNBD_DELTA03-864</name>
</gene>
<dbReference type="GO" id="GO:0017004">
    <property type="term" value="P:cytochrome complex assembly"/>
    <property type="evidence" value="ECO:0007669"/>
    <property type="project" value="UniProtKB-KW"/>
</dbReference>
<dbReference type="InterPro" id="IPR045062">
    <property type="entry name" value="Cyt_c_biogenesis_CcsA/CcmC"/>
</dbReference>
<organism evidence="8">
    <name type="scientific">hydrothermal vent metagenome</name>
    <dbReference type="NCBI Taxonomy" id="652676"/>
    <lineage>
        <taxon>unclassified sequences</taxon>
        <taxon>metagenomes</taxon>
        <taxon>ecological metagenomes</taxon>
    </lineage>
</organism>
<feature type="transmembrane region" description="Helical" evidence="6">
    <location>
        <begin position="196"/>
        <end position="215"/>
    </location>
</feature>
<keyword evidence="3" id="KW-0201">Cytochrome c-type biogenesis</keyword>
<evidence type="ECO:0000256" key="2">
    <source>
        <dbReference type="ARBA" id="ARBA00022692"/>
    </source>
</evidence>
<feature type="transmembrane region" description="Helical" evidence="6">
    <location>
        <begin position="135"/>
        <end position="161"/>
    </location>
</feature>
<feature type="transmembrane region" description="Helical" evidence="6">
    <location>
        <begin position="6"/>
        <end position="28"/>
    </location>
</feature>
<feature type="domain" description="Cytochrome c assembly protein" evidence="7">
    <location>
        <begin position="68"/>
        <end position="282"/>
    </location>
</feature>
<dbReference type="PANTHER" id="PTHR30071">
    <property type="entry name" value="HEME EXPORTER PROTEIN C"/>
    <property type="match status" value="1"/>
</dbReference>
<evidence type="ECO:0000256" key="6">
    <source>
        <dbReference type="SAM" id="Phobius"/>
    </source>
</evidence>
<keyword evidence="4 6" id="KW-1133">Transmembrane helix</keyword>
<feature type="transmembrane region" description="Helical" evidence="6">
    <location>
        <begin position="255"/>
        <end position="274"/>
    </location>
</feature>
<dbReference type="EMBL" id="UOEX01000443">
    <property type="protein sequence ID" value="VAW42439.1"/>
    <property type="molecule type" value="Genomic_DNA"/>
</dbReference>
<reference evidence="8" key="1">
    <citation type="submission" date="2018-06" db="EMBL/GenBank/DDBJ databases">
        <authorList>
            <person name="Zhirakovskaya E."/>
        </authorList>
    </citation>
    <scope>NUCLEOTIDE SEQUENCE</scope>
</reference>